<evidence type="ECO:0000313" key="1">
    <source>
        <dbReference type="EMBL" id="MEQ2507047.1"/>
    </source>
</evidence>
<sequence length="60" mass="6947">MSRNRYNCFLASYKSQHCYHPSHPWQFAGEVCDEAETIYYTFGPEKAQEMGFSGCKVEGE</sequence>
<organism evidence="1 2">
    <name type="scientific">Segatella sinensis</name>
    <dbReference type="NCBI Taxonomy" id="3085167"/>
    <lineage>
        <taxon>Bacteria</taxon>
        <taxon>Pseudomonadati</taxon>
        <taxon>Bacteroidota</taxon>
        <taxon>Bacteroidia</taxon>
        <taxon>Bacteroidales</taxon>
        <taxon>Prevotellaceae</taxon>
        <taxon>Segatella</taxon>
    </lineage>
</organism>
<accession>A0ABV1FVD2</accession>
<keyword evidence="2" id="KW-1185">Reference proteome</keyword>
<name>A0ABV1FVD2_9BACT</name>
<proteinExistence type="predicted"/>
<dbReference type="EMBL" id="JBBNGE010000004">
    <property type="protein sequence ID" value="MEQ2507047.1"/>
    <property type="molecule type" value="Genomic_DNA"/>
</dbReference>
<protein>
    <submittedName>
        <fullName evidence="1">Uncharacterized protein</fullName>
    </submittedName>
</protein>
<dbReference type="Proteomes" id="UP001465717">
    <property type="component" value="Unassembled WGS sequence"/>
</dbReference>
<dbReference type="RefSeq" id="WP_296973740.1">
    <property type="nucleotide sequence ID" value="NZ_JBBNFG020000010.1"/>
</dbReference>
<gene>
    <name evidence="1" type="ORF">AAAT87_01980</name>
</gene>
<evidence type="ECO:0000313" key="2">
    <source>
        <dbReference type="Proteomes" id="UP001465717"/>
    </source>
</evidence>
<comment type="caution">
    <text evidence="1">The sequence shown here is derived from an EMBL/GenBank/DDBJ whole genome shotgun (WGS) entry which is preliminary data.</text>
</comment>
<reference evidence="1 2" key="1">
    <citation type="submission" date="2024-04" db="EMBL/GenBank/DDBJ databases">
        <title>Human intestinal bacterial collection.</title>
        <authorList>
            <person name="Pauvert C."/>
            <person name="Hitch T.C.A."/>
            <person name="Clavel T."/>
        </authorList>
    </citation>
    <scope>NUCLEOTIDE SEQUENCE [LARGE SCALE GENOMIC DNA]</scope>
    <source>
        <strain evidence="1 2">CLA-AA-H174</strain>
    </source>
</reference>